<dbReference type="Gene3D" id="1.10.287.130">
    <property type="match status" value="1"/>
</dbReference>
<name>A0ABM9DWA9_9HYPH</name>
<evidence type="ECO:0000313" key="11">
    <source>
        <dbReference type="EMBL" id="CAH2401032.1"/>
    </source>
</evidence>
<dbReference type="EMBL" id="CAKXZS010000021">
    <property type="protein sequence ID" value="CAH2401032.1"/>
    <property type="molecule type" value="Genomic_DNA"/>
</dbReference>
<dbReference type="InterPro" id="IPR035965">
    <property type="entry name" value="PAS-like_dom_sf"/>
</dbReference>
<dbReference type="SMART" id="SM00091">
    <property type="entry name" value="PAS"/>
    <property type="match status" value="1"/>
</dbReference>
<evidence type="ECO:0000256" key="4">
    <source>
        <dbReference type="ARBA" id="ARBA00022679"/>
    </source>
</evidence>
<dbReference type="SUPFAM" id="SSF55785">
    <property type="entry name" value="PYP-like sensor domain (PAS domain)"/>
    <property type="match status" value="1"/>
</dbReference>
<keyword evidence="5" id="KW-0547">Nucleotide-binding</keyword>
<dbReference type="InterPro" id="IPR036890">
    <property type="entry name" value="HATPase_C_sf"/>
</dbReference>
<comment type="catalytic activity">
    <reaction evidence="1">
        <text>ATP + protein L-histidine = ADP + protein N-phospho-L-histidine.</text>
        <dbReference type="EC" id="2.7.13.3"/>
    </reaction>
</comment>
<dbReference type="InterPro" id="IPR004358">
    <property type="entry name" value="Sig_transdc_His_kin-like_C"/>
</dbReference>
<dbReference type="InterPro" id="IPR003661">
    <property type="entry name" value="HisK_dim/P_dom"/>
</dbReference>
<dbReference type="PROSITE" id="PS50109">
    <property type="entry name" value="HIS_KIN"/>
    <property type="match status" value="1"/>
</dbReference>
<organism evidence="11 12">
    <name type="scientific">Mesorhizobium ventifaucium</name>
    <dbReference type="NCBI Taxonomy" id="666020"/>
    <lineage>
        <taxon>Bacteria</taxon>
        <taxon>Pseudomonadati</taxon>
        <taxon>Pseudomonadota</taxon>
        <taxon>Alphaproteobacteria</taxon>
        <taxon>Hyphomicrobiales</taxon>
        <taxon>Phyllobacteriaceae</taxon>
        <taxon>Mesorhizobium</taxon>
    </lineage>
</organism>
<dbReference type="InterPro" id="IPR005467">
    <property type="entry name" value="His_kinase_dom"/>
</dbReference>
<dbReference type="InterPro" id="IPR003594">
    <property type="entry name" value="HATPase_dom"/>
</dbReference>
<dbReference type="InterPro" id="IPR036097">
    <property type="entry name" value="HisK_dim/P_sf"/>
</dbReference>
<dbReference type="InterPro" id="IPR013767">
    <property type="entry name" value="PAS_fold"/>
</dbReference>
<dbReference type="PROSITE" id="PS50112">
    <property type="entry name" value="PAS"/>
    <property type="match status" value="1"/>
</dbReference>
<dbReference type="SUPFAM" id="SSF47384">
    <property type="entry name" value="Homodimeric domain of signal transducing histidine kinase"/>
    <property type="match status" value="1"/>
</dbReference>
<dbReference type="SMART" id="SM00388">
    <property type="entry name" value="HisKA"/>
    <property type="match status" value="1"/>
</dbReference>
<evidence type="ECO:0000313" key="12">
    <source>
        <dbReference type="Proteomes" id="UP001152604"/>
    </source>
</evidence>
<sequence>MGQSTAEILKLSNKAPLTGISQLNFRRLIENTADGILVVDLSGTVLYANPAAARIFGHSPDDLIRVPLGLPVVSGETADITVHRPRRPPADVEMRTVDVSWDAKPALLASLRDVSEQRAQEERRRQSQKLEAIGRLAAGIVHDINNLIAVYESGLRLLQKQLRDDPANPNTAMLIEELLKRTQNGGALTQQLLAFSRGQSLYPETVDLNARIESLTMLLERTLGSGITIRRDLDPALGPVLVDANQLDVAILNLAVNAKDAMAGKGTFSIETSNTPEDIEDVRSGAVSFVRVTVHDTGCGMSKEILAQAFEPFFTTKEEGTGLGLSQVYGFIKQSGGHIRIESAVGEGTSVHLFLPRHQE</sequence>
<protein>
    <recommendedName>
        <fullName evidence="2">histidine kinase</fullName>
        <ecNumber evidence="2">2.7.13.3</ecNumber>
    </recommendedName>
</protein>
<dbReference type="Gene3D" id="3.30.450.20">
    <property type="entry name" value="PAS domain"/>
    <property type="match status" value="1"/>
</dbReference>
<keyword evidence="8" id="KW-0902">Two-component regulatory system</keyword>
<dbReference type="InterPro" id="IPR000014">
    <property type="entry name" value="PAS"/>
</dbReference>
<dbReference type="SMART" id="SM00387">
    <property type="entry name" value="HATPase_c"/>
    <property type="match status" value="1"/>
</dbReference>
<evidence type="ECO:0000259" key="9">
    <source>
        <dbReference type="PROSITE" id="PS50109"/>
    </source>
</evidence>
<proteinExistence type="predicted"/>
<dbReference type="PRINTS" id="PR00344">
    <property type="entry name" value="BCTRLSENSOR"/>
</dbReference>
<dbReference type="EC" id="2.7.13.3" evidence="2"/>
<accession>A0ABM9DWA9</accession>
<feature type="domain" description="PAS" evidence="10">
    <location>
        <begin position="21"/>
        <end position="64"/>
    </location>
</feature>
<dbReference type="CDD" id="cd00130">
    <property type="entry name" value="PAS"/>
    <property type="match status" value="1"/>
</dbReference>
<dbReference type="GO" id="GO:0004673">
    <property type="term" value="F:protein histidine kinase activity"/>
    <property type="evidence" value="ECO:0007669"/>
    <property type="project" value="UniProtKB-EC"/>
</dbReference>
<evidence type="ECO:0000256" key="2">
    <source>
        <dbReference type="ARBA" id="ARBA00012438"/>
    </source>
</evidence>
<keyword evidence="7" id="KW-0067">ATP-binding</keyword>
<evidence type="ECO:0000256" key="8">
    <source>
        <dbReference type="ARBA" id="ARBA00023012"/>
    </source>
</evidence>
<comment type="caution">
    <text evidence="11">The sequence shown here is derived from an EMBL/GenBank/DDBJ whole genome shotgun (WGS) entry which is preliminary data.</text>
</comment>
<keyword evidence="3" id="KW-0597">Phosphoprotein</keyword>
<keyword evidence="6 11" id="KW-0418">Kinase</keyword>
<evidence type="ECO:0000256" key="3">
    <source>
        <dbReference type="ARBA" id="ARBA00022553"/>
    </source>
</evidence>
<dbReference type="Proteomes" id="UP001152604">
    <property type="component" value="Unassembled WGS sequence"/>
</dbReference>
<dbReference type="PANTHER" id="PTHR43065">
    <property type="entry name" value="SENSOR HISTIDINE KINASE"/>
    <property type="match status" value="1"/>
</dbReference>
<dbReference type="Pfam" id="PF02518">
    <property type="entry name" value="HATPase_c"/>
    <property type="match status" value="1"/>
</dbReference>
<dbReference type="NCBIfam" id="TIGR00229">
    <property type="entry name" value="sensory_box"/>
    <property type="match status" value="1"/>
</dbReference>
<keyword evidence="12" id="KW-1185">Reference proteome</keyword>
<feature type="domain" description="Histidine kinase" evidence="9">
    <location>
        <begin position="139"/>
        <end position="359"/>
    </location>
</feature>
<dbReference type="Pfam" id="PF00989">
    <property type="entry name" value="PAS"/>
    <property type="match status" value="1"/>
</dbReference>
<evidence type="ECO:0000259" key="10">
    <source>
        <dbReference type="PROSITE" id="PS50112"/>
    </source>
</evidence>
<evidence type="ECO:0000256" key="5">
    <source>
        <dbReference type="ARBA" id="ARBA00022741"/>
    </source>
</evidence>
<gene>
    <name evidence="11" type="ORF">MES4922_280049</name>
</gene>
<evidence type="ECO:0000256" key="7">
    <source>
        <dbReference type="ARBA" id="ARBA00022840"/>
    </source>
</evidence>
<evidence type="ECO:0000256" key="1">
    <source>
        <dbReference type="ARBA" id="ARBA00000085"/>
    </source>
</evidence>
<dbReference type="Gene3D" id="3.30.565.10">
    <property type="entry name" value="Histidine kinase-like ATPase, C-terminal domain"/>
    <property type="match status" value="1"/>
</dbReference>
<keyword evidence="4 11" id="KW-0808">Transferase</keyword>
<dbReference type="SUPFAM" id="SSF55874">
    <property type="entry name" value="ATPase domain of HSP90 chaperone/DNA topoisomerase II/histidine kinase"/>
    <property type="match status" value="1"/>
</dbReference>
<dbReference type="CDD" id="cd00082">
    <property type="entry name" value="HisKA"/>
    <property type="match status" value="1"/>
</dbReference>
<dbReference type="PANTHER" id="PTHR43065:SF42">
    <property type="entry name" value="TWO-COMPONENT SENSOR PPRA"/>
    <property type="match status" value="1"/>
</dbReference>
<evidence type="ECO:0000256" key="6">
    <source>
        <dbReference type="ARBA" id="ARBA00022777"/>
    </source>
</evidence>
<reference evidence="11" key="1">
    <citation type="submission" date="2022-03" db="EMBL/GenBank/DDBJ databases">
        <authorList>
            <person name="Brunel B."/>
        </authorList>
    </citation>
    <scope>NUCLEOTIDE SEQUENCE</scope>
    <source>
        <strain evidence="11">STM4922sample</strain>
    </source>
</reference>